<keyword evidence="2" id="KW-0328">Glycosyltransferase</keyword>
<evidence type="ECO:0000313" key="3">
    <source>
        <dbReference type="Proteomes" id="UP000193077"/>
    </source>
</evidence>
<dbReference type="RefSeq" id="WP_085798171.1">
    <property type="nucleotide sequence ID" value="NZ_FWFO01000010.1"/>
</dbReference>
<organism evidence="2 3">
    <name type="scientific">Falsiruegeria litorea R37</name>
    <dbReference type="NCBI Taxonomy" id="1200284"/>
    <lineage>
        <taxon>Bacteria</taxon>
        <taxon>Pseudomonadati</taxon>
        <taxon>Pseudomonadota</taxon>
        <taxon>Alphaproteobacteria</taxon>
        <taxon>Rhodobacterales</taxon>
        <taxon>Roseobacteraceae</taxon>
        <taxon>Falsiruegeria</taxon>
    </lineage>
</organism>
<protein>
    <submittedName>
        <fullName evidence="2">GDP-mannose-dependent alpha-(1-6)-phosphatidylinositol monomannoside mannosyltransferase</fullName>
        <ecNumber evidence="2">2.4.1.57</ecNumber>
    </submittedName>
</protein>
<dbReference type="PANTHER" id="PTHR12526">
    <property type="entry name" value="GLYCOSYLTRANSFERASE"/>
    <property type="match status" value="1"/>
</dbReference>
<dbReference type="GO" id="GO:0016757">
    <property type="term" value="F:glycosyltransferase activity"/>
    <property type="evidence" value="ECO:0007669"/>
    <property type="project" value="UniProtKB-KW"/>
</dbReference>
<dbReference type="AlphaFoldDB" id="A0A1Y5U1F2"/>
<dbReference type="EMBL" id="FWFO01000010">
    <property type="protein sequence ID" value="SLN74450.1"/>
    <property type="molecule type" value="Genomic_DNA"/>
</dbReference>
<dbReference type="SUPFAM" id="SSF53756">
    <property type="entry name" value="UDP-Glycosyltransferase/glycogen phosphorylase"/>
    <property type="match status" value="1"/>
</dbReference>
<accession>A0A1Y5U1F2</accession>
<dbReference type="OrthoDB" id="9790710at2"/>
<evidence type="ECO:0000259" key="1">
    <source>
        <dbReference type="Pfam" id="PF00534"/>
    </source>
</evidence>
<keyword evidence="2" id="KW-0808">Transferase</keyword>
<proteinExistence type="predicted"/>
<keyword evidence="3" id="KW-1185">Reference proteome</keyword>
<evidence type="ECO:0000313" key="2">
    <source>
        <dbReference type="EMBL" id="SLN74450.1"/>
    </source>
</evidence>
<dbReference type="Pfam" id="PF00534">
    <property type="entry name" value="Glycos_transf_1"/>
    <property type="match status" value="1"/>
</dbReference>
<sequence>MQIYAFVPDAFGGHGGISVFNKDLLIAFAQHSRVDRVVALPRVMRHTPEPIPEGIVFRSGAVNSTFAYMKALARDLPDVARSDMLYCGHLNYAPLVSRLGRLFGIPVLGALYGIDAWTPSPKAARRRAASRLDRYYSISAYTRDRFLEWADVDTATIDLLPNAIHMSDYAPAPRDPALMARYGLTPENKVLLTFGRLVSRERAKGFDEVLDVLPRLLQDMPELRYIIAGDGPDQDRLEARVTEAGLGNAVIFTGYVEEAEKAALYGLSDLYVMPSRGEGFGFVFLEALACGVPVVASAIDGSRDAVRDGLLGPMVNPDDPEELIGAIRTGLSSPKGMMPEALAYFDFPQFAQRAQALIDETVAP</sequence>
<dbReference type="InterPro" id="IPR001296">
    <property type="entry name" value="Glyco_trans_1"/>
</dbReference>
<dbReference type="Gene3D" id="3.40.50.2000">
    <property type="entry name" value="Glycogen Phosphorylase B"/>
    <property type="match status" value="2"/>
</dbReference>
<dbReference type="CDD" id="cd03801">
    <property type="entry name" value="GT4_PimA-like"/>
    <property type="match status" value="1"/>
</dbReference>
<dbReference type="Proteomes" id="UP000193077">
    <property type="component" value="Unassembled WGS sequence"/>
</dbReference>
<reference evidence="2 3" key="1">
    <citation type="submission" date="2017-03" db="EMBL/GenBank/DDBJ databases">
        <authorList>
            <person name="Afonso C.L."/>
            <person name="Miller P.J."/>
            <person name="Scott M.A."/>
            <person name="Spackman E."/>
            <person name="Goraichik I."/>
            <person name="Dimitrov K.M."/>
            <person name="Suarez D.L."/>
            <person name="Swayne D.E."/>
        </authorList>
    </citation>
    <scope>NUCLEOTIDE SEQUENCE [LARGE SCALE GENOMIC DNA]</scope>
    <source>
        <strain evidence="2 3">CECT 7639</strain>
    </source>
</reference>
<gene>
    <name evidence="2" type="primary">pimB_4</name>
    <name evidence="2" type="ORF">TRL7639_04530</name>
</gene>
<name>A0A1Y5U1F2_9RHOB</name>
<feature type="domain" description="Glycosyl transferase family 1" evidence="1">
    <location>
        <begin position="181"/>
        <end position="334"/>
    </location>
</feature>
<dbReference type="EC" id="2.4.1.57" evidence="2"/>